<evidence type="ECO:0008006" key="4">
    <source>
        <dbReference type="Google" id="ProtNLM"/>
    </source>
</evidence>
<name>A0AAW1JUK4_SAPOF</name>
<reference evidence="2" key="1">
    <citation type="submission" date="2024-03" db="EMBL/GenBank/DDBJ databases">
        <title>WGS assembly of Saponaria officinalis var. Norfolk2.</title>
        <authorList>
            <person name="Jenkins J."/>
            <person name="Shu S."/>
            <person name="Grimwood J."/>
            <person name="Barry K."/>
            <person name="Goodstein D."/>
            <person name="Schmutz J."/>
            <person name="Leebens-Mack J."/>
            <person name="Osbourn A."/>
        </authorList>
    </citation>
    <scope>NUCLEOTIDE SEQUENCE [LARGE SCALE GENOMIC DNA]</scope>
    <source>
        <strain evidence="2">JIC</strain>
    </source>
</reference>
<comment type="caution">
    <text evidence="2">The sequence shown here is derived from an EMBL/GenBank/DDBJ whole genome shotgun (WGS) entry which is preliminary data.</text>
</comment>
<evidence type="ECO:0000313" key="2">
    <source>
        <dbReference type="EMBL" id="KAK9706631.1"/>
    </source>
</evidence>
<sequence length="179" mass="20666">MALTKSSLSISHRRKRILISKNCCDLEQFCPDFVCFTPMKKLCSHKINLRNSSNFLEDLPQELLIKVICGVYHDDLKQLFVVSKTIRNAAIIAKNCHFAYSTPLKTKSFRNSIEMLNNNSENSSDFEPPKAPKPVRRMSRRPFNRKTLGSVAIKLFDGEVVIEAEQRWPRRSLFMEIDS</sequence>
<protein>
    <recommendedName>
        <fullName evidence="4">F-box domain-containing protein</fullName>
    </recommendedName>
</protein>
<organism evidence="2 3">
    <name type="scientific">Saponaria officinalis</name>
    <name type="common">Common soapwort</name>
    <name type="synonym">Lychnis saponaria</name>
    <dbReference type="NCBI Taxonomy" id="3572"/>
    <lineage>
        <taxon>Eukaryota</taxon>
        <taxon>Viridiplantae</taxon>
        <taxon>Streptophyta</taxon>
        <taxon>Embryophyta</taxon>
        <taxon>Tracheophyta</taxon>
        <taxon>Spermatophyta</taxon>
        <taxon>Magnoliopsida</taxon>
        <taxon>eudicotyledons</taxon>
        <taxon>Gunneridae</taxon>
        <taxon>Pentapetalae</taxon>
        <taxon>Caryophyllales</taxon>
        <taxon>Caryophyllaceae</taxon>
        <taxon>Caryophylleae</taxon>
        <taxon>Saponaria</taxon>
    </lineage>
</organism>
<dbReference type="PANTHER" id="PTHR34049:SF1">
    <property type="entry name" value="F-BOX PROTEIN SKIP27"/>
    <property type="match status" value="1"/>
</dbReference>
<dbReference type="EMBL" id="JBDFQZ010000007">
    <property type="protein sequence ID" value="KAK9706631.1"/>
    <property type="molecule type" value="Genomic_DNA"/>
</dbReference>
<accession>A0AAW1JUK4</accession>
<dbReference type="InterPro" id="IPR045286">
    <property type="entry name" value="FBS1-like"/>
</dbReference>
<evidence type="ECO:0000256" key="1">
    <source>
        <dbReference type="SAM" id="MobiDB-lite"/>
    </source>
</evidence>
<proteinExistence type="predicted"/>
<dbReference type="PANTHER" id="PTHR34049">
    <property type="entry name" value="F-BOX PROTEIN SKIP27"/>
    <property type="match status" value="1"/>
</dbReference>
<dbReference type="AlphaFoldDB" id="A0AAW1JUK4"/>
<feature type="region of interest" description="Disordered" evidence="1">
    <location>
        <begin position="120"/>
        <end position="140"/>
    </location>
</feature>
<keyword evidence="3" id="KW-1185">Reference proteome</keyword>
<evidence type="ECO:0000313" key="3">
    <source>
        <dbReference type="Proteomes" id="UP001443914"/>
    </source>
</evidence>
<gene>
    <name evidence="2" type="ORF">RND81_07G140500</name>
</gene>
<dbReference type="Proteomes" id="UP001443914">
    <property type="component" value="Unassembled WGS sequence"/>
</dbReference>